<evidence type="ECO:0000313" key="2">
    <source>
        <dbReference type="EMBL" id="KAF9509704.1"/>
    </source>
</evidence>
<accession>A0A9P6APK3</accession>
<comment type="caution">
    <text evidence="2">The sequence shown here is derived from an EMBL/GenBank/DDBJ whole genome shotgun (WGS) entry which is preliminary data.</text>
</comment>
<proteinExistence type="predicted"/>
<protein>
    <submittedName>
        <fullName evidence="2">Uncharacterized protein</fullName>
    </submittedName>
</protein>
<feature type="compositionally biased region" description="Basic and acidic residues" evidence="1">
    <location>
        <begin position="32"/>
        <end position="103"/>
    </location>
</feature>
<feature type="compositionally biased region" description="Low complexity" evidence="1">
    <location>
        <begin position="11"/>
        <end position="20"/>
    </location>
</feature>
<dbReference type="AlphaFoldDB" id="A0A9P6APK3"/>
<dbReference type="EMBL" id="MU129030">
    <property type="protein sequence ID" value="KAF9509704.1"/>
    <property type="molecule type" value="Genomic_DNA"/>
</dbReference>
<keyword evidence="3" id="KW-1185">Reference proteome</keyword>
<reference evidence="2" key="1">
    <citation type="journal article" date="2020" name="Nat. Commun.">
        <title>Large-scale genome sequencing of mycorrhizal fungi provides insights into the early evolution of symbiotic traits.</title>
        <authorList>
            <person name="Miyauchi S."/>
            <person name="Kiss E."/>
            <person name="Kuo A."/>
            <person name="Drula E."/>
            <person name="Kohler A."/>
            <person name="Sanchez-Garcia M."/>
            <person name="Morin E."/>
            <person name="Andreopoulos B."/>
            <person name="Barry K.W."/>
            <person name="Bonito G."/>
            <person name="Buee M."/>
            <person name="Carver A."/>
            <person name="Chen C."/>
            <person name="Cichocki N."/>
            <person name="Clum A."/>
            <person name="Culley D."/>
            <person name="Crous P.W."/>
            <person name="Fauchery L."/>
            <person name="Girlanda M."/>
            <person name="Hayes R.D."/>
            <person name="Keri Z."/>
            <person name="LaButti K."/>
            <person name="Lipzen A."/>
            <person name="Lombard V."/>
            <person name="Magnuson J."/>
            <person name="Maillard F."/>
            <person name="Murat C."/>
            <person name="Nolan M."/>
            <person name="Ohm R.A."/>
            <person name="Pangilinan J."/>
            <person name="Pereira M.F."/>
            <person name="Perotto S."/>
            <person name="Peter M."/>
            <person name="Pfister S."/>
            <person name="Riley R."/>
            <person name="Sitrit Y."/>
            <person name="Stielow J.B."/>
            <person name="Szollosi G."/>
            <person name="Zifcakova L."/>
            <person name="Stursova M."/>
            <person name="Spatafora J.W."/>
            <person name="Tedersoo L."/>
            <person name="Vaario L.M."/>
            <person name="Yamada A."/>
            <person name="Yan M."/>
            <person name="Wang P."/>
            <person name="Xu J."/>
            <person name="Bruns T."/>
            <person name="Baldrian P."/>
            <person name="Vilgalys R."/>
            <person name="Dunand C."/>
            <person name="Henrissat B."/>
            <person name="Grigoriev I.V."/>
            <person name="Hibbett D."/>
            <person name="Nagy L.G."/>
            <person name="Martin F.M."/>
        </authorList>
    </citation>
    <scope>NUCLEOTIDE SEQUENCE</scope>
    <source>
        <strain evidence="2">UP504</strain>
    </source>
</reference>
<gene>
    <name evidence="2" type="ORF">BS47DRAFT_1396655</name>
</gene>
<name>A0A9P6APK3_9AGAM</name>
<evidence type="ECO:0000313" key="3">
    <source>
        <dbReference type="Proteomes" id="UP000886523"/>
    </source>
</evidence>
<evidence type="ECO:0000256" key="1">
    <source>
        <dbReference type="SAM" id="MobiDB-lite"/>
    </source>
</evidence>
<dbReference type="Proteomes" id="UP000886523">
    <property type="component" value="Unassembled WGS sequence"/>
</dbReference>
<feature type="region of interest" description="Disordered" evidence="1">
    <location>
        <begin position="1"/>
        <end position="149"/>
    </location>
</feature>
<sequence>MSSSCPEMAPSSCSSSTHSSGLGKDLLDEVDEGKQKDSKEGWADCKGEQADHEGEWADRKGEQADHKGEWVDRKDERADCKGKQEDGKGKQTDGKGKRTDGKGKWTGCEGALAGSKGVQVPDGLANWFSQRGRPEHSVSIDPDWSNQIS</sequence>
<organism evidence="2 3">
    <name type="scientific">Hydnum rufescens UP504</name>
    <dbReference type="NCBI Taxonomy" id="1448309"/>
    <lineage>
        <taxon>Eukaryota</taxon>
        <taxon>Fungi</taxon>
        <taxon>Dikarya</taxon>
        <taxon>Basidiomycota</taxon>
        <taxon>Agaricomycotina</taxon>
        <taxon>Agaricomycetes</taxon>
        <taxon>Cantharellales</taxon>
        <taxon>Hydnaceae</taxon>
        <taxon>Hydnum</taxon>
    </lineage>
</organism>